<reference evidence="1" key="1">
    <citation type="submission" date="2023-03" db="EMBL/GenBank/DDBJ databases">
        <title>Edaphobacter sp.</title>
        <authorList>
            <person name="Huber K.J."/>
            <person name="Papendorf J."/>
            <person name="Pilke C."/>
            <person name="Bunk B."/>
            <person name="Sproeer C."/>
            <person name="Pester M."/>
        </authorList>
    </citation>
    <scope>NUCLEOTIDE SEQUENCE</scope>
    <source>
        <strain evidence="1">DSM 109919</strain>
        <strain evidence="2">DSM 109920</strain>
    </source>
</reference>
<gene>
    <name evidence="1" type="ORF">P4G45_04990</name>
    <name evidence="2" type="ORF">P8936_04955</name>
</gene>
<protein>
    <submittedName>
        <fullName evidence="1">Isocitrate lyase/phosphoenolpyruvate mutase family protein</fullName>
    </submittedName>
</protein>
<dbReference type="InterPro" id="IPR039556">
    <property type="entry name" value="ICL/PEPM"/>
</dbReference>
<dbReference type="GO" id="GO:0016829">
    <property type="term" value="F:lyase activity"/>
    <property type="evidence" value="ECO:0007669"/>
    <property type="project" value="UniProtKB-KW"/>
</dbReference>
<dbReference type="InterPro" id="IPR015813">
    <property type="entry name" value="Pyrv/PenolPyrv_kinase-like_dom"/>
</dbReference>
<keyword evidence="1" id="KW-0456">Lyase</keyword>
<accession>A0AAU7D9T6</accession>
<evidence type="ECO:0000313" key="2">
    <source>
        <dbReference type="EMBL" id="XBH14513.1"/>
    </source>
</evidence>
<evidence type="ECO:0000313" key="1">
    <source>
        <dbReference type="EMBL" id="XBH11084.1"/>
    </source>
</evidence>
<dbReference type="Gene3D" id="6.10.250.2750">
    <property type="match status" value="1"/>
</dbReference>
<dbReference type="Gene3D" id="3.20.20.60">
    <property type="entry name" value="Phosphoenolpyruvate-binding domains"/>
    <property type="match status" value="1"/>
</dbReference>
<dbReference type="PANTHER" id="PTHR42905">
    <property type="entry name" value="PHOSPHOENOLPYRUVATE CARBOXYLASE"/>
    <property type="match status" value="1"/>
</dbReference>
<dbReference type="Pfam" id="PF13714">
    <property type="entry name" value="PEP_mutase"/>
    <property type="match status" value="1"/>
</dbReference>
<dbReference type="CDD" id="cd00377">
    <property type="entry name" value="ICL_PEPM"/>
    <property type="match status" value="1"/>
</dbReference>
<dbReference type="InterPro" id="IPR040442">
    <property type="entry name" value="Pyrv_kinase-like_dom_sf"/>
</dbReference>
<dbReference type="AlphaFoldDB" id="A0AAU7D094"/>
<sequence length="281" mass="29914">MTDFTARRAAFRKLHESGCFLLPNPWDVGSARYLRSLGFKALASTSAGFAFSTGRPDSDSAVPLDTVLEHIAQIVASIDLPVNADFQSGYSHKPEGVAENVRRCVETGVAGLSIEDATGDHEEPLYDLPVAVERIKAAKAAIKATGADVLLVARAECYLVGHPDPLNEALRRLEAFAEAGADVLYAPGAAKRADIEAIVKAVHPKPVNVLLTSSAGLKTPELAEIGVRRISVGSALARAAWTGFIRAAREMAQENSMAGLDNAVSFAELDGFFRKDLAERS</sequence>
<dbReference type="SUPFAM" id="SSF51621">
    <property type="entry name" value="Phosphoenolpyruvate/pyruvate domain"/>
    <property type="match status" value="1"/>
</dbReference>
<organism evidence="1">
    <name type="scientific">Edaphobacter paludis</name>
    <dbReference type="NCBI Taxonomy" id="3035702"/>
    <lineage>
        <taxon>Bacteria</taxon>
        <taxon>Pseudomonadati</taxon>
        <taxon>Acidobacteriota</taxon>
        <taxon>Terriglobia</taxon>
        <taxon>Terriglobales</taxon>
        <taxon>Acidobacteriaceae</taxon>
        <taxon>Edaphobacter</taxon>
    </lineage>
</organism>
<proteinExistence type="predicted"/>
<dbReference type="EMBL" id="CP121194">
    <property type="protein sequence ID" value="XBH11084.1"/>
    <property type="molecule type" value="Genomic_DNA"/>
</dbReference>
<dbReference type="PANTHER" id="PTHR42905:SF16">
    <property type="entry name" value="CARBOXYPHOSPHONOENOLPYRUVATE PHOSPHONOMUTASE-LIKE PROTEIN (AFU_ORTHOLOGUE AFUA_5G07230)"/>
    <property type="match status" value="1"/>
</dbReference>
<dbReference type="RefSeq" id="WP_348268572.1">
    <property type="nucleotide sequence ID" value="NZ_CP121194.1"/>
</dbReference>
<name>A0AAU7D094_9BACT</name>
<dbReference type="KEGG" id="epl:P4G45_04990"/>
<dbReference type="EMBL" id="CP121195">
    <property type="protein sequence ID" value="XBH14513.1"/>
    <property type="molecule type" value="Genomic_DNA"/>
</dbReference>
<accession>A0AAU7D094</accession>